<comment type="catalytic activity">
    <reaction evidence="7 8">
        <text>(R)-pantoate + beta-alanine + ATP = (R)-pantothenate + AMP + diphosphate + H(+)</text>
        <dbReference type="Rhea" id="RHEA:10912"/>
        <dbReference type="ChEBI" id="CHEBI:15378"/>
        <dbReference type="ChEBI" id="CHEBI:15980"/>
        <dbReference type="ChEBI" id="CHEBI:29032"/>
        <dbReference type="ChEBI" id="CHEBI:30616"/>
        <dbReference type="ChEBI" id="CHEBI:33019"/>
        <dbReference type="ChEBI" id="CHEBI:57966"/>
        <dbReference type="ChEBI" id="CHEBI:456215"/>
        <dbReference type="EC" id="6.3.2.1"/>
    </reaction>
</comment>
<feature type="binding site" evidence="8">
    <location>
        <begin position="45"/>
        <end position="52"/>
    </location>
    <ligand>
        <name>ATP</name>
        <dbReference type="ChEBI" id="CHEBI:30616"/>
    </ligand>
</feature>
<dbReference type="Proteomes" id="UP000887023">
    <property type="component" value="Chromosome"/>
</dbReference>
<evidence type="ECO:0000256" key="8">
    <source>
        <dbReference type="HAMAP-Rule" id="MF_00158"/>
    </source>
</evidence>
<keyword evidence="3 8" id="KW-0436">Ligase</keyword>
<feature type="binding site" evidence="8">
    <location>
        <position position="76"/>
    </location>
    <ligand>
        <name>beta-alanine</name>
        <dbReference type="ChEBI" id="CHEBI:57966"/>
    </ligand>
</feature>
<protein>
    <recommendedName>
        <fullName evidence="8">Pantothenate synthetase</fullName>
        <shortName evidence="8">PS</shortName>
        <ecNumber evidence="8">6.3.2.1</ecNumber>
    </recommendedName>
    <alternativeName>
        <fullName evidence="8">Pantoate--beta-alanine ligase</fullName>
    </alternativeName>
    <alternativeName>
        <fullName evidence="8">Pantoate-activating enzyme</fullName>
    </alternativeName>
</protein>
<dbReference type="HAMAP" id="MF_00158">
    <property type="entry name" value="PanC"/>
    <property type="match status" value="1"/>
</dbReference>
<proteinExistence type="inferred from homology"/>
<evidence type="ECO:0000256" key="1">
    <source>
        <dbReference type="ARBA" id="ARBA00004990"/>
    </source>
</evidence>
<gene>
    <name evidence="8 9" type="primary">panC</name>
    <name evidence="9" type="ORF">KV203_17815</name>
</gene>
<evidence type="ECO:0000313" key="10">
    <source>
        <dbReference type="Proteomes" id="UP000887023"/>
    </source>
</evidence>
<feature type="binding site" evidence="8">
    <location>
        <begin position="199"/>
        <end position="202"/>
    </location>
    <ligand>
        <name>ATP</name>
        <dbReference type="ChEBI" id="CHEBI:30616"/>
    </ligand>
</feature>
<dbReference type="NCBIfam" id="TIGR00018">
    <property type="entry name" value="panC"/>
    <property type="match status" value="1"/>
</dbReference>
<dbReference type="InterPro" id="IPR003721">
    <property type="entry name" value="Pantoate_ligase"/>
</dbReference>
<comment type="miscellaneous">
    <text evidence="8">The reaction proceeds by a bi uni uni bi ping pong mechanism.</text>
</comment>
<feature type="active site" description="Proton donor" evidence="8">
    <location>
        <position position="52"/>
    </location>
</feature>
<dbReference type="Gene3D" id="3.30.1300.10">
    <property type="entry name" value="Pantoate-beta-alanine ligase, C-terminal domain"/>
    <property type="match status" value="1"/>
</dbReference>
<dbReference type="SUPFAM" id="SSF52374">
    <property type="entry name" value="Nucleotidylyl transferase"/>
    <property type="match status" value="1"/>
</dbReference>
<comment type="subcellular location">
    <subcellularLocation>
        <location evidence="8">Cytoplasm</location>
    </subcellularLocation>
</comment>
<evidence type="ECO:0000256" key="3">
    <source>
        <dbReference type="ARBA" id="ARBA00022598"/>
    </source>
</evidence>
<dbReference type="Pfam" id="PF02569">
    <property type="entry name" value="Pantoate_ligase"/>
    <property type="match status" value="1"/>
</dbReference>
<dbReference type="PANTHER" id="PTHR21299:SF1">
    <property type="entry name" value="PANTOATE--BETA-ALANINE LIGASE"/>
    <property type="match status" value="1"/>
</dbReference>
<dbReference type="EC" id="6.3.2.1" evidence="8"/>
<evidence type="ECO:0000256" key="4">
    <source>
        <dbReference type="ARBA" id="ARBA00022655"/>
    </source>
</evidence>
<accession>A0ABX8S9H7</accession>
<feature type="binding site" evidence="8">
    <location>
        <position position="191"/>
    </location>
    <ligand>
        <name>ATP</name>
        <dbReference type="ChEBI" id="CHEBI:30616"/>
    </ligand>
</feature>
<sequence length="310" mass="32597">MTPDPALRTAFRPGELTVHHDPTVVTRVSEALRSVGRTVALVPTMGALHDGHLALVRAARRHNSVVIVSIFVNPLQFGAGEDLDAYPRTFDADLASLRDAGVELVFAPSVADMYPTGPRTTVQPGPAGADLEAGTRPTHFAGMLTVVAKLLQIARPREAFFGEKDYQQLVLIRQMVADLNFGTRIVAVPTVRERDGLAMSSRNRYLDPAQRESATALSAALAAGAHAASAGPDAVLAAARAVVDAASGIELDYLELRDADLGPAPTQGMGRLLIAVRVGGTRLIDNTAVRIGAAIEDHPGGQTTPVRASG</sequence>
<dbReference type="PANTHER" id="PTHR21299">
    <property type="entry name" value="CYTIDYLATE KINASE/PANTOATE-BETA-ALANINE LIGASE"/>
    <property type="match status" value="1"/>
</dbReference>
<keyword evidence="8" id="KW-0963">Cytoplasm</keyword>
<feature type="binding site" evidence="8">
    <location>
        <position position="76"/>
    </location>
    <ligand>
        <name>(R)-pantoate</name>
        <dbReference type="ChEBI" id="CHEBI:15980"/>
    </ligand>
</feature>
<name>A0ABX8S9H7_9ACTN</name>
<comment type="pathway">
    <text evidence="1 8">Cofactor biosynthesis; (R)-pantothenate biosynthesis; (R)-pantothenate from (R)-pantoate and beta-alanine: step 1/1.</text>
</comment>
<dbReference type="InterPro" id="IPR042176">
    <property type="entry name" value="Pantoate_ligase_C"/>
</dbReference>
<organism evidence="9 10">
    <name type="scientific">Skermania pinensis</name>
    <dbReference type="NCBI Taxonomy" id="39122"/>
    <lineage>
        <taxon>Bacteria</taxon>
        <taxon>Bacillati</taxon>
        <taxon>Actinomycetota</taxon>
        <taxon>Actinomycetes</taxon>
        <taxon>Mycobacteriales</taxon>
        <taxon>Gordoniaceae</taxon>
        <taxon>Skermania</taxon>
    </lineage>
</organism>
<evidence type="ECO:0000256" key="7">
    <source>
        <dbReference type="ARBA" id="ARBA00048258"/>
    </source>
</evidence>
<keyword evidence="5 8" id="KW-0547">Nucleotide-binding</keyword>
<reference evidence="9" key="1">
    <citation type="submission" date="2021-07" db="EMBL/GenBank/DDBJ databases">
        <title>Candidatus Kaistella beijingensis sp. nov. isolated from a municipal wastewater treatment plant is involved in sludge foaming.</title>
        <authorList>
            <person name="Song Y."/>
            <person name="Liu S.-J."/>
        </authorList>
    </citation>
    <scope>NUCLEOTIDE SEQUENCE</scope>
    <source>
        <strain evidence="9">DSM 43998</strain>
    </source>
</reference>
<feature type="binding site" evidence="8">
    <location>
        <begin position="162"/>
        <end position="165"/>
    </location>
    <ligand>
        <name>ATP</name>
        <dbReference type="ChEBI" id="CHEBI:30616"/>
    </ligand>
</feature>
<dbReference type="GO" id="GO:0016874">
    <property type="term" value="F:ligase activity"/>
    <property type="evidence" value="ECO:0007669"/>
    <property type="project" value="UniProtKB-KW"/>
</dbReference>
<comment type="similarity">
    <text evidence="2 8">Belongs to the pantothenate synthetase family.</text>
</comment>
<comment type="function">
    <text evidence="8">Catalyzes the condensation of pantoate with beta-alanine in an ATP-dependent reaction via a pantoyl-adenylate intermediate.</text>
</comment>
<comment type="subunit">
    <text evidence="8">Homodimer.</text>
</comment>
<dbReference type="CDD" id="cd00560">
    <property type="entry name" value="PanC"/>
    <property type="match status" value="1"/>
</dbReference>
<keyword evidence="4 8" id="KW-0566">Pantothenate biosynthesis</keyword>
<dbReference type="InterPro" id="IPR014729">
    <property type="entry name" value="Rossmann-like_a/b/a_fold"/>
</dbReference>
<evidence type="ECO:0000256" key="5">
    <source>
        <dbReference type="ARBA" id="ARBA00022741"/>
    </source>
</evidence>
<evidence type="ECO:0000256" key="6">
    <source>
        <dbReference type="ARBA" id="ARBA00022840"/>
    </source>
</evidence>
<dbReference type="Gene3D" id="3.40.50.620">
    <property type="entry name" value="HUPs"/>
    <property type="match status" value="1"/>
</dbReference>
<feature type="binding site" evidence="8">
    <location>
        <position position="168"/>
    </location>
    <ligand>
        <name>(R)-pantoate</name>
        <dbReference type="ChEBI" id="CHEBI:15980"/>
    </ligand>
</feature>
<keyword evidence="10" id="KW-1185">Reference proteome</keyword>
<dbReference type="EMBL" id="CP079105">
    <property type="protein sequence ID" value="QXQ13637.1"/>
    <property type="molecule type" value="Genomic_DNA"/>
</dbReference>
<dbReference type="RefSeq" id="WP_066469509.1">
    <property type="nucleotide sequence ID" value="NZ_CBCRUZ010000005.1"/>
</dbReference>
<evidence type="ECO:0000256" key="2">
    <source>
        <dbReference type="ARBA" id="ARBA00009256"/>
    </source>
</evidence>
<evidence type="ECO:0000313" key="9">
    <source>
        <dbReference type="EMBL" id="QXQ13637.1"/>
    </source>
</evidence>
<keyword evidence="6 8" id="KW-0067">ATP-binding</keyword>